<feature type="chain" id="PRO_5042025581" description="glycerophosphodiester phosphodiesterase" evidence="10">
    <location>
        <begin position="27"/>
        <end position="810"/>
    </location>
</feature>
<dbReference type="GO" id="GO:0006071">
    <property type="term" value="P:glycerol metabolic process"/>
    <property type="evidence" value="ECO:0007669"/>
    <property type="project" value="UniProtKB-KW"/>
</dbReference>
<dbReference type="KEGG" id="qsa:O6P43_021244"/>
<dbReference type="InterPro" id="IPR017946">
    <property type="entry name" value="PLC-like_Pdiesterase_TIM-brl"/>
</dbReference>
<keyword evidence="13" id="KW-1185">Reference proteome</keyword>
<comment type="catalytic activity">
    <reaction evidence="7">
        <text>a sn-glycero-3-phosphodiester + H2O = an alcohol + sn-glycerol 3-phosphate + H(+)</text>
        <dbReference type="Rhea" id="RHEA:12969"/>
        <dbReference type="ChEBI" id="CHEBI:15377"/>
        <dbReference type="ChEBI" id="CHEBI:15378"/>
        <dbReference type="ChEBI" id="CHEBI:30879"/>
        <dbReference type="ChEBI" id="CHEBI:57597"/>
        <dbReference type="ChEBI" id="CHEBI:83408"/>
        <dbReference type="EC" id="3.1.4.46"/>
    </reaction>
</comment>
<proteinExistence type="inferred from homology"/>
<dbReference type="EC" id="3.1.4.46" evidence="2"/>
<gene>
    <name evidence="12" type="ORF">O6P43_021244</name>
</gene>
<evidence type="ECO:0000256" key="8">
    <source>
        <dbReference type="SAM" id="MobiDB-lite"/>
    </source>
</evidence>
<comment type="similarity">
    <text evidence="1">Belongs to the glycerophosphoryl diester phosphodiesterase family.</text>
</comment>
<dbReference type="Pfam" id="PF03009">
    <property type="entry name" value="GDPD"/>
    <property type="match status" value="1"/>
</dbReference>
<evidence type="ECO:0000256" key="1">
    <source>
        <dbReference type="ARBA" id="ARBA00007277"/>
    </source>
</evidence>
<evidence type="ECO:0000256" key="10">
    <source>
        <dbReference type="SAM" id="SignalP"/>
    </source>
</evidence>
<evidence type="ECO:0000256" key="9">
    <source>
        <dbReference type="SAM" id="Phobius"/>
    </source>
</evidence>
<keyword evidence="9" id="KW-0472">Membrane</keyword>
<feature type="compositionally biased region" description="Low complexity" evidence="8">
    <location>
        <begin position="751"/>
        <end position="772"/>
    </location>
</feature>
<dbReference type="AlphaFoldDB" id="A0AAD7LMY9"/>
<keyword evidence="9" id="KW-0812">Transmembrane</keyword>
<dbReference type="SUPFAM" id="SSF51695">
    <property type="entry name" value="PLC-like phosphodiesterases"/>
    <property type="match status" value="2"/>
</dbReference>
<keyword evidence="9" id="KW-1133">Transmembrane helix</keyword>
<evidence type="ECO:0000256" key="6">
    <source>
        <dbReference type="ARBA" id="ARBA00023180"/>
    </source>
</evidence>
<dbReference type="GO" id="GO:0008889">
    <property type="term" value="F:glycerophosphodiester phosphodiesterase activity"/>
    <property type="evidence" value="ECO:0007669"/>
    <property type="project" value="UniProtKB-EC"/>
</dbReference>
<evidence type="ECO:0000256" key="7">
    <source>
        <dbReference type="ARBA" id="ARBA00047512"/>
    </source>
</evidence>
<dbReference type="EMBL" id="JARAOO010000008">
    <property type="protein sequence ID" value="KAJ7960857.1"/>
    <property type="molecule type" value="Genomic_DNA"/>
</dbReference>
<sequence length="810" mass="88097">MRSSRAQSHVLALLLLHSLVFALVSAQGSTRSPWQTLNGSQPLVVAHGGFSGIFPDSSLAAYNLALLTSVPDVIVWCDVQLTKDAAGICFPDLNLSNATTINDVFGNKTKVYLVNGVPTTGYFPVDYTLADLSNVILTQGVFSRPSKFDGSGFPILTVEDVHTQLKPPGLWLNIQHDQFFMQHNLSMRNFVLSVSRRVIVKYISSPEVGFLRGIMTRFNPRITKLFFRFLGRNEIEPSTNQTYDSLLKNLTFIKTFASGILVPKDYIWPVDGSLYLQPHTSVVLDAHKEGLEVFASNFVNDVPFSFNYSYDPLAEYLSFIDNGDFSVDGVVSDFPITPSEAIDCFAHLGKNAYKARYLTIDFFSLLIYVSFLLASTCYSVSVLFYGGIVSRRSLLTNFSYMSHPTVKTLVISKYGSSGDYPACTNLAYEKAISDGVDVLDCPVQMSKDGIPFCLSSVNLIDSTTIAQSSFLNLSTTIPEIHSGSGIFTFSLSANDIKSLTPQISSPSSDYKLFRNPKEKNAGALVTLADFLALTKNRTSLSGILIIIENAAYLAKEGLGVTDAVVDALSKAGYDKPGAQKVLIQSTNKSVLTKFKENNNYELVYEVDETIRDASDSAVEDIKAFADSVVVKKASVFPQNSAFLLGPSNTVLKLQSFNLSVYVGTFSNEFVSQAWDFFSDATVEINSFVTGSSIDGVITDFPKTAARYRTNRCLNLGNNTPAYMTPVQPGGLIQLITPQLLPPAASPLPVLTDSDVSEPPLPPVSDVVPTSSPGAGFTPAAQSPRNAQPKIAVCFYLSSLAVLLASLILLE</sequence>
<feature type="signal peptide" evidence="10">
    <location>
        <begin position="1"/>
        <end position="26"/>
    </location>
</feature>
<dbReference type="CDD" id="cd08603">
    <property type="entry name" value="GDPD_SHV3_repeat_1"/>
    <property type="match status" value="1"/>
</dbReference>
<comment type="caution">
    <text evidence="12">The sequence shown here is derived from an EMBL/GenBank/DDBJ whole genome shotgun (WGS) entry which is preliminary data.</text>
</comment>
<protein>
    <recommendedName>
        <fullName evidence="2">glycerophosphodiester phosphodiesterase</fullName>
        <ecNumber evidence="2">3.1.4.46</ecNumber>
    </recommendedName>
</protein>
<dbReference type="Gene3D" id="3.20.20.190">
    <property type="entry name" value="Phosphatidylinositol (PI) phosphodiesterase"/>
    <property type="match status" value="2"/>
</dbReference>
<dbReference type="FunFam" id="3.20.20.190:FF:000011">
    <property type="entry name" value="Glycerophosphodiester phosphodiesterase GDPDL3"/>
    <property type="match status" value="1"/>
</dbReference>
<evidence type="ECO:0000256" key="2">
    <source>
        <dbReference type="ARBA" id="ARBA00012247"/>
    </source>
</evidence>
<evidence type="ECO:0000313" key="13">
    <source>
        <dbReference type="Proteomes" id="UP001163823"/>
    </source>
</evidence>
<keyword evidence="5" id="KW-0378">Hydrolase</keyword>
<keyword evidence="6" id="KW-0325">Glycoprotein</keyword>
<feature type="transmembrane region" description="Helical" evidence="9">
    <location>
        <begin position="362"/>
        <end position="385"/>
    </location>
</feature>
<accession>A0AAD7LMY9</accession>
<evidence type="ECO:0000259" key="11">
    <source>
        <dbReference type="PROSITE" id="PS51704"/>
    </source>
</evidence>
<feature type="region of interest" description="Disordered" evidence="8">
    <location>
        <begin position="751"/>
        <end position="782"/>
    </location>
</feature>
<feature type="transmembrane region" description="Helical" evidence="9">
    <location>
        <begin position="790"/>
        <end position="809"/>
    </location>
</feature>
<evidence type="ECO:0000256" key="3">
    <source>
        <dbReference type="ARBA" id="ARBA00022729"/>
    </source>
</evidence>
<dbReference type="Proteomes" id="UP001163823">
    <property type="component" value="Chromosome 8"/>
</dbReference>
<dbReference type="CDD" id="cd08604">
    <property type="entry name" value="GDPD_SHV3_repeat_2"/>
    <property type="match status" value="1"/>
</dbReference>
<dbReference type="PANTHER" id="PTHR43620:SF7">
    <property type="entry name" value="GLYCEROPHOSPHODIESTER PHOSPHODIESTERASE GDPD5-RELATED"/>
    <property type="match status" value="1"/>
</dbReference>
<name>A0AAD7LMY9_QUISA</name>
<keyword evidence="3 10" id="KW-0732">Signal</keyword>
<feature type="domain" description="GP-PDE" evidence="11">
    <location>
        <begin position="408"/>
        <end position="708"/>
    </location>
</feature>
<feature type="domain" description="GP-PDE" evidence="11">
    <location>
        <begin position="42"/>
        <end position="342"/>
    </location>
</feature>
<dbReference type="InterPro" id="IPR030395">
    <property type="entry name" value="GP_PDE_dom"/>
</dbReference>
<keyword evidence="4" id="KW-0319">Glycerol metabolism</keyword>
<dbReference type="PROSITE" id="PS51704">
    <property type="entry name" value="GP_PDE"/>
    <property type="match status" value="2"/>
</dbReference>
<evidence type="ECO:0000313" key="12">
    <source>
        <dbReference type="EMBL" id="KAJ7960857.1"/>
    </source>
</evidence>
<dbReference type="PANTHER" id="PTHR43620">
    <property type="entry name" value="GLYCEROPHOSPHORYL DIESTER PHOSPHODIESTERASE"/>
    <property type="match status" value="1"/>
</dbReference>
<reference evidence="12" key="1">
    <citation type="journal article" date="2023" name="Science">
        <title>Elucidation of the pathway for biosynthesis of saponin adjuvants from the soapbark tree.</title>
        <authorList>
            <person name="Reed J."/>
            <person name="Orme A."/>
            <person name="El-Demerdash A."/>
            <person name="Owen C."/>
            <person name="Martin L.B.B."/>
            <person name="Misra R.C."/>
            <person name="Kikuchi S."/>
            <person name="Rejzek M."/>
            <person name="Martin A.C."/>
            <person name="Harkess A."/>
            <person name="Leebens-Mack J."/>
            <person name="Louveau T."/>
            <person name="Stephenson M.J."/>
            <person name="Osbourn A."/>
        </authorList>
    </citation>
    <scope>NUCLEOTIDE SEQUENCE</scope>
    <source>
        <strain evidence="12">S10</strain>
    </source>
</reference>
<dbReference type="FunFam" id="3.20.20.190:FF:000013">
    <property type="entry name" value="Glycerophosphodiester phosphodiesterase GDPDL3"/>
    <property type="match status" value="1"/>
</dbReference>
<evidence type="ECO:0000256" key="5">
    <source>
        <dbReference type="ARBA" id="ARBA00022801"/>
    </source>
</evidence>
<organism evidence="12 13">
    <name type="scientific">Quillaja saponaria</name>
    <name type="common">Soap bark tree</name>
    <dbReference type="NCBI Taxonomy" id="32244"/>
    <lineage>
        <taxon>Eukaryota</taxon>
        <taxon>Viridiplantae</taxon>
        <taxon>Streptophyta</taxon>
        <taxon>Embryophyta</taxon>
        <taxon>Tracheophyta</taxon>
        <taxon>Spermatophyta</taxon>
        <taxon>Magnoliopsida</taxon>
        <taxon>eudicotyledons</taxon>
        <taxon>Gunneridae</taxon>
        <taxon>Pentapetalae</taxon>
        <taxon>rosids</taxon>
        <taxon>fabids</taxon>
        <taxon>Fabales</taxon>
        <taxon>Quillajaceae</taxon>
        <taxon>Quillaja</taxon>
    </lineage>
</organism>
<dbReference type="GO" id="GO:0006629">
    <property type="term" value="P:lipid metabolic process"/>
    <property type="evidence" value="ECO:0007669"/>
    <property type="project" value="InterPro"/>
</dbReference>
<evidence type="ECO:0000256" key="4">
    <source>
        <dbReference type="ARBA" id="ARBA00022798"/>
    </source>
</evidence>